<evidence type="ECO:0000313" key="2">
    <source>
        <dbReference type="Proteomes" id="UP000887560"/>
    </source>
</evidence>
<proteinExistence type="predicted"/>
<accession>A0A915P0U0</accession>
<keyword evidence="2" id="KW-1185">Reference proteome</keyword>
<dbReference type="Proteomes" id="UP000887560">
    <property type="component" value="Unplaced"/>
</dbReference>
<feature type="signal peptide" evidence="1">
    <location>
        <begin position="1"/>
        <end position="23"/>
    </location>
</feature>
<dbReference type="WBParaSite" id="scf7180000421785.g7755">
    <property type="protein sequence ID" value="scf7180000421785.g7755"/>
    <property type="gene ID" value="scf7180000421785.g7755"/>
</dbReference>
<dbReference type="AlphaFoldDB" id="A0A915P0U0"/>
<name>A0A915P0U0_9BILA</name>
<evidence type="ECO:0000256" key="1">
    <source>
        <dbReference type="SAM" id="SignalP"/>
    </source>
</evidence>
<sequence>MLLTPFSLYFAIIFISATTLCNGETLIEAETEKPTSLSNNSEKSKNLVKSSVACLVRNHPNAYARMEN</sequence>
<evidence type="ECO:0000313" key="3">
    <source>
        <dbReference type="WBParaSite" id="scf7180000421785.g7755"/>
    </source>
</evidence>
<keyword evidence="1" id="KW-0732">Signal</keyword>
<organism evidence="2 3">
    <name type="scientific">Meloidogyne floridensis</name>
    <dbReference type="NCBI Taxonomy" id="298350"/>
    <lineage>
        <taxon>Eukaryota</taxon>
        <taxon>Metazoa</taxon>
        <taxon>Ecdysozoa</taxon>
        <taxon>Nematoda</taxon>
        <taxon>Chromadorea</taxon>
        <taxon>Rhabditida</taxon>
        <taxon>Tylenchina</taxon>
        <taxon>Tylenchomorpha</taxon>
        <taxon>Tylenchoidea</taxon>
        <taxon>Meloidogynidae</taxon>
        <taxon>Meloidogyninae</taxon>
        <taxon>Meloidogyne</taxon>
    </lineage>
</organism>
<feature type="chain" id="PRO_5038009330" evidence="1">
    <location>
        <begin position="24"/>
        <end position="68"/>
    </location>
</feature>
<protein>
    <submittedName>
        <fullName evidence="3">Uncharacterized protein</fullName>
    </submittedName>
</protein>
<reference evidence="3" key="1">
    <citation type="submission" date="2022-11" db="UniProtKB">
        <authorList>
            <consortium name="WormBaseParasite"/>
        </authorList>
    </citation>
    <scope>IDENTIFICATION</scope>
</reference>